<dbReference type="KEGG" id="bct:GEM_2748"/>
<dbReference type="SUPFAM" id="SSF52266">
    <property type="entry name" value="SGNH hydrolase"/>
    <property type="match status" value="1"/>
</dbReference>
<dbReference type="Gene3D" id="3.40.50.1110">
    <property type="entry name" value="SGNH hydrolase"/>
    <property type="match status" value="1"/>
</dbReference>
<accession>A0A9W3PA52</accession>
<evidence type="ECO:0000313" key="1">
    <source>
        <dbReference type="EMBL" id="AFQ49146.1"/>
    </source>
</evidence>
<evidence type="ECO:0008006" key="3">
    <source>
        <dbReference type="Google" id="ProtNLM"/>
    </source>
</evidence>
<sequence length="245" mass="27758">MMRRPAVDVLVIGDSHVRVFEHAWFQFMLPNVRFAVEYVPGATAIGIINRHSITSAWSRFETALDEIARDLVIVNLGEVDTGYSLWRLVETRGDTMSEIFDRAVNNYCEYIGDLSKRGSVLVLSAPLPTLNDEMARKNRGNAIREQVDATQRQRTELTLQFNARVMAFCAGIGVAYFDSSPFALGANGVVKDSWRRKDLDHHYARWPYARNLAHRLGPLLEDIGRACHRSRQDGTARKPGHEETQ</sequence>
<reference evidence="1 2" key="1">
    <citation type="journal article" date="2012" name="J. Bacteriol.">
        <title>Complete Genome Sequence of Burkholderia sp. Strain GG4, a Betaproteobacterium That Reduces 3-Oxo-N-Acylhomoserine Lactones and Produces Different N-Acylhomoserine Lactones.</title>
        <authorList>
            <person name="Hong K.W."/>
            <person name="Koh C.L."/>
            <person name="Sam C.K."/>
            <person name="Yin W.F."/>
            <person name="Chan K.G."/>
        </authorList>
    </citation>
    <scope>NUCLEOTIDE SEQUENCE [LARGE SCALE GENOMIC DNA]</scope>
    <source>
        <strain evidence="1 2">GG4</strain>
    </source>
</reference>
<evidence type="ECO:0000313" key="2">
    <source>
        <dbReference type="Proteomes" id="UP000032866"/>
    </source>
</evidence>
<dbReference type="InterPro" id="IPR036514">
    <property type="entry name" value="SGNH_hydro_sf"/>
</dbReference>
<dbReference type="EMBL" id="CP003774">
    <property type="protein sequence ID" value="AFQ49146.1"/>
    <property type="molecule type" value="Genomic_DNA"/>
</dbReference>
<dbReference type="Proteomes" id="UP000032866">
    <property type="component" value="Chromosome 1"/>
</dbReference>
<name>A0A9W3PA52_BURCE</name>
<gene>
    <name evidence="1" type="ORF">GEM_2748</name>
</gene>
<protein>
    <recommendedName>
        <fullName evidence="3">SGNH/GDSL hydrolase family protein</fullName>
    </recommendedName>
</protein>
<organism evidence="1 2">
    <name type="scientific">Burkholderia cepacia GG4</name>
    <dbReference type="NCBI Taxonomy" id="1009846"/>
    <lineage>
        <taxon>Bacteria</taxon>
        <taxon>Pseudomonadati</taxon>
        <taxon>Pseudomonadota</taxon>
        <taxon>Betaproteobacteria</taxon>
        <taxon>Burkholderiales</taxon>
        <taxon>Burkholderiaceae</taxon>
        <taxon>Burkholderia</taxon>
        <taxon>Burkholderia cepacia complex</taxon>
    </lineage>
</organism>
<dbReference type="GO" id="GO:0016788">
    <property type="term" value="F:hydrolase activity, acting on ester bonds"/>
    <property type="evidence" value="ECO:0007669"/>
    <property type="project" value="UniProtKB-ARBA"/>
</dbReference>
<dbReference type="RefSeq" id="WP_014897982.1">
    <property type="nucleotide sequence ID" value="NC_018513.1"/>
</dbReference>
<proteinExistence type="predicted"/>
<dbReference type="AlphaFoldDB" id="A0A9W3PA52"/>